<comment type="subcellular location">
    <subcellularLocation>
        <location evidence="1">Cytoplasm</location>
    </subcellularLocation>
</comment>
<evidence type="ECO:0000256" key="1">
    <source>
        <dbReference type="ARBA" id="ARBA00004496"/>
    </source>
</evidence>
<organism evidence="8 9">
    <name type="scientific">Sulfobacillus benefaciens</name>
    <dbReference type="NCBI Taxonomy" id="453960"/>
    <lineage>
        <taxon>Bacteria</taxon>
        <taxon>Bacillati</taxon>
        <taxon>Bacillota</taxon>
        <taxon>Clostridia</taxon>
        <taxon>Eubacteriales</taxon>
        <taxon>Clostridiales Family XVII. Incertae Sedis</taxon>
        <taxon>Sulfobacillus</taxon>
    </lineage>
</organism>
<protein>
    <submittedName>
        <fullName evidence="8">Cold-shock protein</fullName>
    </submittedName>
</protein>
<dbReference type="PANTHER" id="PTHR46565">
    <property type="entry name" value="COLD SHOCK DOMAIN PROTEIN 2"/>
    <property type="match status" value="1"/>
</dbReference>
<dbReference type="EMBL" id="PXYT01000007">
    <property type="protein sequence ID" value="PSR30762.1"/>
    <property type="molecule type" value="Genomic_DNA"/>
</dbReference>
<dbReference type="CDD" id="cd04458">
    <property type="entry name" value="CSP_CDS"/>
    <property type="match status" value="1"/>
</dbReference>
<evidence type="ECO:0000259" key="7">
    <source>
        <dbReference type="PROSITE" id="PS51857"/>
    </source>
</evidence>
<keyword evidence="4" id="KW-0238">DNA-binding</keyword>
<keyword evidence="6" id="KW-0804">Transcription</keyword>
<dbReference type="GO" id="GO:0003677">
    <property type="term" value="F:DNA binding"/>
    <property type="evidence" value="ECO:0007669"/>
    <property type="project" value="UniProtKB-KW"/>
</dbReference>
<evidence type="ECO:0000256" key="5">
    <source>
        <dbReference type="ARBA" id="ARBA00023159"/>
    </source>
</evidence>
<dbReference type="GO" id="GO:0005737">
    <property type="term" value="C:cytoplasm"/>
    <property type="evidence" value="ECO:0007669"/>
    <property type="project" value="UniProtKB-SubCell"/>
</dbReference>
<dbReference type="SMART" id="SM00357">
    <property type="entry name" value="CSP"/>
    <property type="match status" value="1"/>
</dbReference>
<dbReference type="InterPro" id="IPR002059">
    <property type="entry name" value="CSP_DNA-bd"/>
</dbReference>
<dbReference type="AlphaFoldDB" id="A0A2T2X8D9"/>
<accession>A0A2T2X8D9</accession>
<keyword evidence="2" id="KW-0963">Cytoplasm</keyword>
<dbReference type="PANTHER" id="PTHR46565:SF16">
    <property type="entry name" value="SHOCK PROTEIN, PUTATIVE-RELATED"/>
    <property type="match status" value="1"/>
</dbReference>
<dbReference type="SUPFAM" id="SSF50249">
    <property type="entry name" value="Nucleic acid-binding proteins"/>
    <property type="match status" value="1"/>
</dbReference>
<evidence type="ECO:0000256" key="6">
    <source>
        <dbReference type="ARBA" id="ARBA00023163"/>
    </source>
</evidence>
<gene>
    <name evidence="8" type="ORF">C7B43_04640</name>
</gene>
<dbReference type="PROSITE" id="PS51857">
    <property type="entry name" value="CSD_2"/>
    <property type="match status" value="1"/>
</dbReference>
<keyword evidence="3" id="KW-0805">Transcription regulation</keyword>
<evidence type="ECO:0000256" key="4">
    <source>
        <dbReference type="ARBA" id="ARBA00023125"/>
    </source>
</evidence>
<evidence type="ECO:0000256" key="2">
    <source>
        <dbReference type="ARBA" id="ARBA00022490"/>
    </source>
</evidence>
<proteinExistence type="predicted"/>
<dbReference type="Gene3D" id="2.40.50.140">
    <property type="entry name" value="Nucleic acid-binding proteins"/>
    <property type="match status" value="1"/>
</dbReference>
<dbReference type="InterPro" id="IPR011129">
    <property type="entry name" value="CSD"/>
</dbReference>
<comment type="caution">
    <text evidence="8">The sequence shown here is derived from an EMBL/GenBank/DDBJ whole genome shotgun (WGS) entry which is preliminary data.</text>
</comment>
<feature type="domain" description="CSD" evidence="7">
    <location>
        <begin position="3"/>
        <end position="79"/>
    </location>
</feature>
<evidence type="ECO:0000313" key="8">
    <source>
        <dbReference type="EMBL" id="PSR30762.1"/>
    </source>
</evidence>
<keyword evidence="5" id="KW-0010">Activator</keyword>
<dbReference type="InterPro" id="IPR012156">
    <property type="entry name" value="Cold_shock_CspA"/>
</dbReference>
<dbReference type="PIRSF" id="PIRSF002599">
    <property type="entry name" value="Cold_shock_A"/>
    <property type="match status" value="1"/>
</dbReference>
<reference evidence="8 9" key="1">
    <citation type="journal article" date="2014" name="BMC Genomics">
        <title>Comparison of environmental and isolate Sulfobacillus genomes reveals diverse carbon, sulfur, nitrogen, and hydrogen metabolisms.</title>
        <authorList>
            <person name="Justice N.B."/>
            <person name="Norman A."/>
            <person name="Brown C.T."/>
            <person name="Singh A."/>
            <person name="Thomas B.C."/>
            <person name="Banfield J.F."/>
        </authorList>
    </citation>
    <scope>NUCLEOTIDE SEQUENCE [LARGE SCALE GENOMIC DNA]</scope>
    <source>
        <strain evidence="8">AMDSBA1</strain>
    </source>
</reference>
<evidence type="ECO:0000256" key="3">
    <source>
        <dbReference type="ARBA" id="ARBA00023015"/>
    </source>
</evidence>
<evidence type="ECO:0000313" key="9">
    <source>
        <dbReference type="Proteomes" id="UP000242699"/>
    </source>
</evidence>
<dbReference type="InterPro" id="IPR012340">
    <property type="entry name" value="NA-bd_OB-fold"/>
</dbReference>
<dbReference type="Pfam" id="PF00313">
    <property type="entry name" value="CSD"/>
    <property type="match status" value="1"/>
</dbReference>
<dbReference type="Proteomes" id="UP000242699">
    <property type="component" value="Unassembled WGS sequence"/>
</dbReference>
<sequence length="82" mass="9538">MPRRKGVVKWFKEEKGYGRIMLDGQDGHHVFVHFSAIRPNPRRFPNGYRFLKPGQKVTFHLIETNATDSQRLTAVDVEILSD</sequence>
<name>A0A2T2X8D9_9FIRM</name>